<evidence type="ECO:0000256" key="3">
    <source>
        <dbReference type="ARBA" id="ARBA00022448"/>
    </source>
</evidence>
<feature type="signal peptide" evidence="7">
    <location>
        <begin position="1"/>
        <end position="20"/>
    </location>
</feature>
<keyword evidence="10" id="KW-1185">Reference proteome</keyword>
<proteinExistence type="inferred from homology"/>
<evidence type="ECO:0000256" key="7">
    <source>
        <dbReference type="SAM" id="SignalP"/>
    </source>
</evidence>
<comment type="subcellular location">
    <subcellularLocation>
        <location evidence="1">Endoplasmic reticulum</location>
    </subcellularLocation>
</comment>
<dbReference type="GO" id="GO:0007030">
    <property type="term" value="P:Golgi organization"/>
    <property type="evidence" value="ECO:0007669"/>
    <property type="project" value="TreeGrafter"/>
</dbReference>
<evidence type="ECO:0000256" key="5">
    <source>
        <dbReference type="ARBA" id="ARBA00022892"/>
    </source>
</evidence>
<dbReference type="GO" id="GO:0070973">
    <property type="term" value="P:protein localization to endoplasmic reticulum exit site"/>
    <property type="evidence" value="ECO:0007669"/>
    <property type="project" value="TreeGrafter"/>
</dbReference>
<dbReference type="PANTHER" id="PTHR13402">
    <property type="entry name" value="RGPR-RELATED"/>
    <property type="match status" value="1"/>
</dbReference>
<dbReference type="PANTHER" id="PTHR13402:SF6">
    <property type="entry name" value="SECRETORY 16, ISOFORM I"/>
    <property type="match status" value="1"/>
</dbReference>
<evidence type="ECO:0000313" key="9">
    <source>
        <dbReference type="EMBL" id="PWA89906.1"/>
    </source>
</evidence>
<dbReference type="GO" id="GO:0070971">
    <property type="term" value="C:endoplasmic reticulum exit site"/>
    <property type="evidence" value="ECO:0007669"/>
    <property type="project" value="TreeGrafter"/>
</dbReference>
<evidence type="ECO:0000256" key="2">
    <source>
        <dbReference type="ARBA" id="ARBA00005927"/>
    </source>
</evidence>
<keyword evidence="6" id="KW-0812">Transmembrane</keyword>
<dbReference type="EMBL" id="PKPP01000673">
    <property type="protein sequence ID" value="PWA89906.1"/>
    <property type="molecule type" value="Genomic_DNA"/>
</dbReference>
<evidence type="ECO:0000256" key="4">
    <source>
        <dbReference type="ARBA" id="ARBA00022824"/>
    </source>
</evidence>
<dbReference type="AlphaFoldDB" id="A0A2U1PVY8"/>
<dbReference type="OrthoDB" id="6078042at2759"/>
<dbReference type="GO" id="GO:0016192">
    <property type="term" value="P:vesicle-mediated transport"/>
    <property type="evidence" value="ECO:0007669"/>
    <property type="project" value="UniProtKB-KW"/>
</dbReference>
<gene>
    <name evidence="9" type="ORF">CTI12_AA106310</name>
</gene>
<keyword evidence="3" id="KW-0813">Transport</keyword>
<name>A0A2U1PVY8_ARTAN</name>
<keyword evidence="6" id="KW-0472">Membrane</keyword>
<evidence type="ECO:0000256" key="6">
    <source>
        <dbReference type="SAM" id="Phobius"/>
    </source>
</evidence>
<comment type="caution">
    <text evidence="9">The sequence shown here is derived from an EMBL/GenBank/DDBJ whole genome shotgun (WGS) entry which is preliminary data.</text>
</comment>
<accession>A0A2U1PVY8</accession>
<comment type="similarity">
    <text evidence="2">Belongs to the SEC16 family.</text>
</comment>
<feature type="transmembrane region" description="Helical" evidence="6">
    <location>
        <begin position="222"/>
        <end position="247"/>
    </location>
</feature>
<evidence type="ECO:0000259" key="8">
    <source>
        <dbReference type="Pfam" id="PF12931"/>
    </source>
</evidence>
<feature type="domain" description="Sec16 Sec23-binding" evidence="8">
    <location>
        <begin position="85"/>
        <end position="172"/>
    </location>
</feature>
<organism evidence="9 10">
    <name type="scientific">Artemisia annua</name>
    <name type="common">Sweet wormwood</name>
    <dbReference type="NCBI Taxonomy" id="35608"/>
    <lineage>
        <taxon>Eukaryota</taxon>
        <taxon>Viridiplantae</taxon>
        <taxon>Streptophyta</taxon>
        <taxon>Embryophyta</taxon>
        <taxon>Tracheophyta</taxon>
        <taxon>Spermatophyta</taxon>
        <taxon>Magnoliopsida</taxon>
        <taxon>eudicotyledons</taxon>
        <taxon>Gunneridae</taxon>
        <taxon>Pentapetalae</taxon>
        <taxon>asterids</taxon>
        <taxon>campanulids</taxon>
        <taxon>Asterales</taxon>
        <taxon>Asteraceae</taxon>
        <taxon>Asteroideae</taxon>
        <taxon>Anthemideae</taxon>
        <taxon>Artemisiinae</taxon>
        <taxon>Artemisia</taxon>
    </lineage>
</organism>
<sequence>MVVLFIPWLYYTWIPYFASAYKGFEDGSLDPENLMNVSALNYQQVRPFIYAGQPANVFSTDSIAEDGTTGVNMFQPPAHVWLCIDQLSANIMLDNWEENLAMITANRTKDDELVLIYLGDCLWKETSNIIAAHICYLVAEANFEPYSDSARLCLIGADHWKHPRTYASPEAIQSLLKGRFLRNQRFAEVEKQSSVAASDIGLLRKTHVVADIRCCIVGASHFLSSMSAVGAHGIPCWSLLSIIWWTLMAVAKMSRKFQFSEQIC</sequence>
<dbReference type="Proteomes" id="UP000245207">
    <property type="component" value="Unassembled WGS sequence"/>
</dbReference>
<evidence type="ECO:0000256" key="1">
    <source>
        <dbReference type="ARBA" id="ARBA00004240"/>
    </source>
</evidence>
<evidence type="ECO:0000313" key="10">
    <source>
        <dbReference type="Proteomes" id="UP000245207"/>
    </source>
</evidence>
<dbReference type="GO" id="GO:0012507">
    <property type="term" value="C:ER to Golgi transport vesicle membrane"/>
    <property type="evidence" value="ECO:0007669"/>
    <property type="project" value="TreeGrafter"/>
</dbReference>
<keyword evidence="6" id="KW-1133">Transmembrane helix</keyword>
<keyword evidence="5" id="KW-0931">ER-Golgi transport</keyword>
<reference evidence="9 10" key="1">
    <citation type="journal article" date="2018" name="Mol. Plant">
        <title>The genome of Artemisia annua provides insight into the evolution of Asteraceae family and artemisinin biosynthesis.</title>
        <authorList>
            <person name="Shen Q."/>
            <person name="Zhang L."/>
            <person name="Liao Z."/>
            <person name="Wang S."/>
            <person name="Yan T."/>
            <person name="Shi P."/>
            <person name="Liu M."/>
            <person name="Fu X."/>
            <person name="Pan Q."/>
            <person name="Wang Y."/>
            <person name="Lv Z."/>
            <person name="Lu X."/>
            <person name="Zhang F."/>
            <person name="Jiang W."/>
            <person name="Ma Y."/>
            <person name="Chen M."/>
            <person name="Hao X."/>
            <person name="Li L."/>
            <person name="Tang Y."/>
            <person name="Lv G."/>
            <person name="Zhou Y."/>
            <person name="Sun X."/>
            <person name="Brodelius P.E."/>
            <person name="Rose J.K.C."/>
            <person name="Tang K."/>
        </authorList>
    </citation>
    <scope>NUCLEOTIDE SEQUENCE [LARGE SCALE GENOMIC DNA]</scope>
    <source>
        <strain evidence="10">cv. Huhao1</strain>
        <tissue evidence="9">Leaf</tissue>
    </source>
</reference>
<dbReference type="InterPro" id="IPR024298">
    <property type="entry name" value="Sec16_Sec23-bd"/>
</dbReference>
<keyword evidence="4" id="KW-0256">Endoplasmic reticulum</keyword>
<dbReference type="Pfam" id="PF12931">
    <property type="entry name" value="TPR_Sec16"/>
    <property type="match status" value="1"/>
</dbReference>
<keyword evidence="7" id="KW-0732">Signal</keyword>
<feature type="chain" id="PRO_5015730983" evidence="7">
    <location>
        <begin position="21"/>
        <end position="264"/>
    </location>
</feature>
<protein>
    <submittedName>
        <fullName evidence="9">COPII coat assembly protein, Sec16</fullName>
    </submittedName>
</protein>
<dbReference type="STRING" id="35608.A0A2U1PVY8"/>